<gene>
    <name evidence="6" type="ORF">P9271_11745</name>
</gene>
<dbReference type="SUPFAM" id="SSF46785">
    <property type="entry name" value="Winged helix' DNA-binding domain"/>
    <property type="match status" value="1"/>
</dbReference>
<dbReference type="GeneID" id="301140958"/>
<name>A0ABU6NXZ9_9BACI</name>
<evidence type="ECO:0000313" key="6">
    <source>
        <dbReference type="EMBL" id="MED4401991.1"/>
    </source>
</evidence>
<proteinExistence type="inferred from homology"/>
<keyword evidence="3" id="KW-0238">DNA-binding</keyword>
<dbReference type="InterPro" id="IPR036390">
    <property type="entry name" value="WH_DNA-bd_sf"/>
</dbReference>
<dbReference type="Pfam" id="PF03466">
    <property type="entry name" value="LysR_substrate"/>
    <property type="match status" value="1"/>
</dbReference>
<dbReference type="PANTHER" id="PTHR30126:SF40">
    <property type="entry name" value="HTH-TYPE TRANSCRIPTIONAL REGULATOR GLTR"/>
    <property type="match status" value="1"/>
</dbReference>
<evidence type="ECO:0000256" key="3">
    <source>
        <dbReference type="ARBA" id="ARBA00023125"/>
    </source>
</evidence>
<feature type="domain" description="HTH lysR-type" evidence="5">
    <location>
        <begin position="1"/>
        <end position="58"/>
    </location>
</feature>
<dbReference type="Gene3D" id="3.40.190.290">
    <property type="match status" value="1"/>
</dbReference>
<organism evidence="6 7">
    <name type="scientific">Metabacillus fastidiosus</name>
    <dbReference type="NCBI Taxonomy" id="1458"/>
    <lineage>
        <taxon>Bacteria</taxon>
        <taxon>Bacillati</taxon>
        <taxon>Bacillota</taxon>
        <taxon>Bacilli</taxon>
        <taxon>Bacillales</taxon>
        <taxon>Bacillaceae</taxon>
        <taxon>Metabacillus</taxon>
    </lineage>
</organism>
<reference evidence="6 7" key="1">
    <citation type="submission" date="2023-03" db="EMBL/GenBank/DDBJ databases">
        <title>Bacillus Genome Sequencing.</title>
        <authorList>
            <person name="Dunlap C."/>
        </authorList>
    </citation>
    <scope>NUCLEOTIDE SEQUENCE [LARGE SCALE GENOMIC DNA]</scope>
    <source>
        <strain evidence="6 7">NRS-1717</strain>
    </source>
</reference>
<keyword evidence="2" id="KW-0805">Transcription regulation</keyword>
<evidence type="ECO:0000256" key="4">
    <source>
        <dbReference type="ARBA" id="ARBA00023163"/>
    </source>
</evidence>
<comment type="similarity">
    <text evidence="1">Belongs to the LysR transcriptional regulatory family.</text>
</comment>
<keyword evidence="7" id="KW-1185">Reference proteome</keyword>
<evidence type="ECO:0000259" key="5">
    <source>
        <dbReference type="PROSITE" id="PS50931"/>
    </source>
</evidence>
<dbReference type="InterPro" id="IPR005119">
    <property type="entry name" value="LysR_subst-bd"/>
</dbReference>
<protein>
    <submittedName>
        <fullName evidence="6">LysR family transcriptional regulator</fullName>
    </submittedName>
</protein>
<evidence type="ECO:0000313" key="7">
    <source>
        <dbReference type="Proteomes" id="UP001342826"/>
    </source>
</evidence>
<dbReference type="InterPro" id="IPR036388">
    <property type="entry name" value="WH-like_DNA-bd_sf"/>
</dbReference>
<keyword evidence="4" id="KW-0804">Transcription</keyword>
<dbReference type="PROSITE" id="PS50931">
    <property type="entry name" value="HTH_LYSR"/>
    <property type="match status" value="1"/>
</dbReference>
<evidence type="ECO:0000256" key="1">
    <source>
        <dbReference type="ARBA" id="ARBA00009437"/>
    </source>
</evidence>
<accession>A0ABU6NXZ9</accession>
<dbReference type="EMBL" id="JARTFS010000008">
    <property type="protein sequence ID" value="MED4401991.1"/>
    <property type="molecule type" value="Genomic_DNA"/>
</dbReference>
<dbReference type="Proteomes" id="UP001342826">
    <property type="component" value="Unassembled WGS sequence"/>
</dbReference>
<dbReference type="RefSeq" id="WP_066228860.1">
    <property type="nucleotide sequence ID" value="NZ_JARTFQ010000002.1"/>
</dbReference>
<sequence>MELRNLRAFKAVSEYLNITKAADFLGYTQPTVTTQIKILEKEIGQPLFTRVGKQTFLTPTGKMMKVHVDKILTHVEEMEKELKKLKHFQGKLVIASPEFYCTHYLSAILKAYLQLHPEINIKLISCNSIDATKMVSENEADIAVIAGRCHLSEMESTIIGSEDLVLVAASEIAKDRDITYLLEKYPFLIDNNIGPISDHLHLFDELRMEPKLLMECNSEETIKRAVVNGTGICILGSANTCEEIESGKLTMLHRFSKRLDTSIIYLEDREKETVIQTFSELVKDIWDTVREESDLRTC</sequence>
<dbReference type="PRINTS" id="PR00039">
    <property type="entry name" value="HTHLYSR"/>
</dbReference>
<dbReference type="SUPFAM" id="SSF53850">
    <property type="entry name" value="Periplasmic binding protein-like II"/>
    <property type="match status" value="1"/>
</dbReference>
<dbReference type="Gene3D" id="1.10.10.10">
    <property type="entry name" value="Winged helix-like DNA-binding domain superfamily/Winged helix DNA-binding domain"/>
    <property type="match status" value="1"/>
</dbReference>
<evidence type="ECO:0000256" key="2">
    <source>
        <dbReference type="ARBA" id="ARBA00023015"/>
    </source>
</evidence>
<dbReference type="InterPro" id="IPR000847">
    <property type="entry name" value="LysR_HTH_N"/>
</dbReference>
<comment type="caution">
    <text evidence="6">The sequence shown here is derived from an EMBL/GenBank/DDBJ whole genome shotgun (WGS) entry which is preliminary data.</text>
</comment>
<dbReference type="PANTHER" id="PTHR30126">
    <property type="entry name" value="HTH-TYPE TRANSCRIPTIONAL REGULATOR"/>
    <property type="match status" value="1"/>
</dbReference>
<dbReference type="Pfam" id="PF00126">
    <property type="entry name" value="HTH_1"/>
    <property type="match status" value="1"/>
</dbReference>
<dbReference type="CDD" id="cd05466">
    <property type="entry name" value="PBP2_LTTR_substrate"/>
    <property type="match status" value="1"/>
</dbReference>